<dbReference type="STRING" id="1393034.HMPREF3192_01135"/>
<gene>
    <name evidence="1" type="ORF">HMPREF3192_01135</name>
</gene>
<accession>A0A133XSI4</accession>
<dbReference type="Proteomes" id="UP000070675">
    <property type="component" value="Unassembled WGS sequence"/>
</dbReference>
<evidence type="ECO:0000313" key="2">
    <source>
        <dbReference type="Proteomes" id="UP000070675"/>
    </source>
</evidence>
<organism evidence="1 2">
    <name type="scientific">Atopobium deltae</name>
    <dbReference type="NCBI Taxonomy" id="1393034"/>
    <lineage>
        <taxon>Bacteria</taxon>
        <taxon>Bacillati</taxon>
        <taxon>Actinomycetota</taxon>
        <taxon>Coriobacteriia</taxon>
        <taxon>Coriobacteriales</taxon>
        <taxon>Atopobiaceae</taxon>
        <taxon>Atopobium</taxon>
    </lineage>
</organism>
<dbReference type="EMBL" id="LSCR01000029">
    <property type="protein sequence ID" value="KXB33905.1"/>
    <property type="molecule type" value="Genomic_DNA"/>
</dbReference>
<dbReference type="PATRIC" id="fig|1393034.3.peg.1105"/>
<sequence length="55" mass="6038">MFTVLPYKVFVCTHKIFSSGMKRSFIITSTRQEVPALSAEATDIQKSASAKVQGT</sequence>
<evidence type="ECO:0000313" key="1">
    <source>
        <dbReference type="EMBL" id="KXB33905.1"/>
    </source>
</evidence>
<proteinExistence type="predicted"/>
<keyword evidence="2" id="KW-1185">Reference proteome</keyword>
<reference evidence="2" key="1">
    <citation type="submission" date="2016-01" db="EMBL/GenBank/DDBJ databases">
        <authorList>
            <person name="Mitreva M."/>
            <person name="Pepin K.H."/>
            <person name="Mihindukulasuriya K.A."/>
            <person name="Fulton R."/>
            <person name="Fronick C."/>
            <person name="O'Laughlin M."/>
            <person name="Miner T."/>
            <person name="Herter B."/>
            <person name="Rosa B.A."/>
            <person name="Cordes M."/>
            <person name="Tomlinson C."/>
            <person name="Wollam A."/>
            <person name="Palsikar V.B."/>
            <person name="Mardis E.R."/>
            <person name="Wilson R.K."/>
        </authorList>
    </citation>
    <scope>NUCLEOTIDE SEQUENCE [LARGE SCALE GENOMIC DNA]</scope>
    <source>
        <strain evidence="2">DNF00019</strain>
    </source>
</reference>
<name>A0A133XSI4_9ACTN</name>
<protein>
    <submittedName>
        <fullName evidence="1">Uncharacterized protein</fullName>
    </submittedName>
</protein>
<comment type="caution">
    <text evidence="1">The sequence shown here is derived from an EMBL/GenBank/DDBJ whole genome shotgun (WGS) entry which is preliminary data.</text>
</comment>
<dbReference type="AlphaFoldDB" id="A0A133XSI4"/>